<dbReference type="PROSITE" id="PS51257">
    <property type="entry name" value="PROKAR_LIPOPROTEIN"/>
    <property type="match status" value="1"/>
</dbReference>
<evidence type="ECO:0000259" key="6">
    <source>
        <dbReference type="PROSITE" id="PS50983"/>
    </source>
</evidence>
<comment type="subcellular location">
    <subcellularLocation>
        <location evidence="1">Cell envelope</location>
    </subcellularLocation>
</comment>
<keyword evidence="8" id="KW-1185">Reference proteome</keyword>
<keyword evidence="4 5" id="KW-0732">Signal</keyword>
<comment type="caution">
    <text evidence="7">The sequence shown here is derived from an EMBL/GenBank/DDBJ whole genome shotgun (WGS) entry which is preliminary data.</text>
</comment>
<dbReference type="InterPro" id="IPR051313">
    <property type="entry name" value="Bact_iron-sidero_bind"/>
</dbReference>
<feature type="chain" id="PRO_5047256176" evidence="5">
    <location>
        <begin position="27"/>
        <end position="329"/>
    </location>
</feature>
<dbReference type="InterPro" id="IPR002491">
    <property type="entry name" value="ABC_transptr_periplasmic_BD"/>
</dbReference>
<gene>
    <name evidence="7" type="ORF">NWP19_12170</name>
</gene>
<evidence type="ECO:0000256" key="5">
    <source>
        <dbReference type="SAM" id="SignalP"/>
    </source>
</evidence>
<dbReference type="CDD" id="cd01146">
    <property type="entry name" value="FhuD"/>
    <property type="match status" value="1"/>
</dbReference>
<dbReference type="RefSeq" id="WP_280650666.1">
    <property type="nucleotide sequence ID" value="NZ_JANQDO010000079.1"/>
</dbReference>
<dbReference type="PANTHER" id="PTHR30532:SF25">
    <property type="entry name" value="IRON(III) DICITRATE-BINDING PERIPLASMIC PROTEIN"/>
    <property type="match status" value="1"/>
</dbReference>
<dbReference type="PROSITE" id="PS50983">
    <property type="entry name" value="FE_B12_PBP"/>
    <property type="match status" value="1"/>
</dbReference>
<evidence type="ECO:0000256" key="2">
    <source>
        <dbReference type="ARBA" id="ARBA00008814"/>
    </source>
</evidence>
<keyword evidence="3" id="KW-0813">Transport</keyword>
<dbReference type="Pfam" id="PF01497">
    <property type="entry name" value="Peripla_BP_2"/>
    <property type="match status" value="1"/>
</dbReference>
<feature type="signal peptide" evidence="5">
    <location>
        <begin position="1"/>
        <end position="26"/>
    </location>
</feature>
<evidence type="ECO:0000256" key="3">
    <source>
        <dbReference type="ARBA" id="ARBA00022448"/>
    </source>
</evidence>
<evidence type="ECO:0000313" key="7">
    <source>
        <dbReference type="EMBL" id="MDH6057516.1"/>
    </source>
</evidence>
<protein>
    <submittedName>
        <fullName evidence="7">Iron-siderophore ABC transporter substrate-binding protein</fullName>
    </submittedName>
</protein>
<dbReference type="Gene3D" id="3.40.50.1980">
    <property type="entry name" value="Nitrogenase molybdenum iron protein domain"/>
    <property type="match status" value="2"/>
</dbReference>
<reference evidence="7 8" key="1">
    <citation type="journal article" date="2023" name="J. Phycol.">
        <title>Chrysosporum ovalisporum is synonymous with the true-branching cyanobacterium Umezakia natans (Nostocales/Aphanizomenonaceae).</title>
        <authorList>
            <person name="McGregor G.B."/>
            <person name="Sendall B.C."/>
            <person name="Niiyama Y."/>
            <person name="Tuji A."/>
            <person name="Willis A."/>
        </authorList>
    </citation>
    <scope>NUCLEOTIDE SEQUENCE [LARGE SCALE GENOMIC DNA]</scope>
    <source>
        <strain evidence="7 8">FSS-43</strain>
    </source>
</reference>
<dbReference type="PANTHER" id="PTHR30532">
    <property type="entry name" value="IRON III DICITRATE-BINDING PERIPLASMIC PROTEIN"/>
    <property type="match status" value="1"/>
</dbReference>
<dbReference type="EMBL" id="JANQDO010000079">
    <property type="protein sequence ID" value="MDH6057516.1"/>
    <property type="molecule type" value="Genomic_DNA"/>
</dbReference>
<dbReference type="Proteomes" id="UP001159371">
    <property type="component" value="Unassembled WGS sequence"/>
</dbReference>
<feature type="domain" description="Fe/B12 periplasmic-binding" evidence="6">
    <location>
        <begin position="61"/>
        <end position="325"/>
    </location>
</feature>
<evidence type="ECO:0000256" key="4">
    <source>
        <dbReference type="ARBA" id="ARBA00022729"/>
    </source>
</evidence>
<sequence length="329" mass="37289">MNKNLFCYLRLSLLIVFLFCIFTACHTYPDANLPTPKLFKSQCHLIKHQLGVTCVPNNPQRIIATEQVSLEALIALGLKPIGTVDTAFVASKANLLQNEMKGIVYIGKEHNFNLETILKLNPDLIISLYGIEAENYKLFSQIAPTVKLNYVHKQWQETLLDIAKIVNKTTTAKALLNEYQQRLAKLRTALGDKIHKLEVSVSRFHGGVKLPEFRSQFSFPGSILAEVGINMPVHQRQLINSPDDTLVKLTLERIDLLDADVLFIAVDPGAKKLFTQYQNTHLWQTLNVVQNQRVYTVDSSYWIFGSILSAHAILDDLFKYLLVTEPLNR</sequence>
<proteinExistence type="inferred from homology"/>
<accession>A0ABT6K5S2</accession>
<organism evidence="7 8">
    <name type="scientific">Umezakia ovalisporum FSS-43</name>
    <dbReference type="NCBI Taxonomy" id="2740520"/>
    <lineage>
        <taxon>Bacteria</taxon>
        <taxon>Bacillati</taxon>
        <taxon>Cyanobacteriota</taxon>
        <taxon>Cyanophyceae</taxon>
        <taxon>Nostocales</taxon>
        <taxon>Nodulariaceae</taxon>
        <taxon>Umezakia</taxon>
    </lineage>
</organism>
<dbReference type="SUPFAM" id="SSF53807">
    <property type="entry name" value="Helical backbone' metal receptor"/>
    <property type="match status" value="1"/>
</dbReference>
<evidence type="ECO:0000256" key="1">
    <source>
        <dbReference type="ARBA" id="ARBA00004196"/>
    </source>
</evidence>
<dbReference type="GeneID" id="83684409"/>
<evidence type="ECO:0000313" key="8">
    <source>
        <dbReference type="Proteomes" id="UP001159371"/>
    </source>
</evidence>
<name>A0ABT6K5S2_9CYAN</name>
<comment type="similarity">
    <text evidence="2">Belongs to the bacterial solute-binding protein 8 family.</text>
</comment>